<evidence type="ECO:0000256" key="1">
    <source>
        <dbReference type="ARBA" id="ARBA00006479"/>
    </source>
</evidence>
<dbReference type="InterPro" id="IPR036390">
    <property type="entry name" value="WH_DNA-bd_sf"/>
</dbReference>
<sequence>MLRSKLLRELYQQHTLSRADLTRLTGASSASVTQIIRELLDEGVVQEQGSQQEGLGRPRVMLCIQQDFRCVVGIRMVSQEIHASLMNLRGHSLCQLTHHLTSFEPHQVTAELAEVVHKLILQGGISKDKLLGVGLALSGIVDARQNLCVYSFLLGWKHVPIGEMLEKRLSVPVRVDNDVNSITIAQKLFSEMRLERYFTVLYIGEGIGAGFYHDDELLTGRNNAAGEIGHFTVVRNGRLCICGKRGCLQAYASTDSLLHQAREQGLDIETLEDLHHAALQGDPEVLRLLNFAGQLVGLALSYVIDTLDIQKVIVYAPTCNTERTFQNALLEAVHHHSLPLVDSPKTILFKPGEPELWLAGAGGIAINAFLNDQLKLPLTASVHER</sequence>
<dbReference type="Pfam" id="PF00480">
    <property type="entry name" value="ROK"/>
    <property type="match status" value="1"/>
</dbReference>
<dbReference type="AlphaFoldDB" id="A0A511N663"/>
<gene>
    <name evidence="2" type="ORF">DC3_39690</name>
</gene>
<dbReference type="Gene3D" id="3.30.420.40">
    <property type="match status" value="2"/>
</dbReference>
<proteinExistence type="inferred from homology"/>
<dbReference type="SUPFAM" id="SSF46785">
    <property type="entry name" value="Winged helix' DNA-binding domain"/>
    <property type="match status" value="1"/>
</dbReference>
<comment type="caution">
    <text evidence="2">The sequence shown here is derived from an EMBL/GenBank/DDBJ whole genome shotgun (WGS) entry which is preliminary data.</text>
</comment>
<dbReference type="SUPFAM" id="SSF53067">
    <property type="entry name" value="Actin-like ATPase domain"/>
    <property type="match status" value="1"/>
</dbReference>
<protein>
    <submittedName>
        <fullName evidence="2">ROK family protein</fullName>
    </submittedName>
</protein>
<comment type="similarity">
    <text evidence="1">Belongs to the ROK (NagC/XylR) family.</text>
</comment>
<evidence type="ECO:0000313" key="3">
    <source>
        <dbReference type="Proteomes" id="UP000321306"/>
    </source>
</evidence>
<dbReference type="CDD" id="cd24073">
    <property type="entry name" value="ASKHA_ATPase_ROK_CYANR"/>
    <property type="match status" value="1"/>
</dbReference>
<dbReference type="PROSITE" id="PS01125">
    <property type="entry name" value="ROK"/>
    <property type="match status" value="1"/>
</dbReference>
<name>A0A511N663_DEIC1</name>
<dbReference type="InterPro" id="IPR036388">
    <property type="entry name" value="WH-like_DNA-bd_sf"/>
</dbReference>
<dbReference type="InterPro" id="IPR043129">
    <property type="entry name" value="ATPase_NBD"/>
</dbReference>
<dbReference type="OrthoDB" id="9810372at2"/>
<dbReference type="RefSeq" id="WP_146887337.1">
    <property type="nucleotide sequence ID" value="NZ_BJXB01000020.1"/>
</dbReference>
<dbReference type="PANTHER" id="PTHR18964:SF149">
    <property type="entry name" value="BIFUNCTIONAL UDP-N-ACETYLGLUCOSAMINE 2-EPIMERASE_N-ACETYLMANNOSAMINE KINASE"/>
    <property type="match status" value="1"/>
</dbReference>
<dbReference type="InterPro" id="IPR049874">
    <property type="entry name" value="ROK_cs"/>
</dbReference>
<reference evidence="2 3" key="1">
    <citation type="submission" date="2019-07" db="EMBL/GenBank/DDBJ databases">
        <title>Whole genome shotgun sequence of Deinococcus cellulosilyticus NBRC 106333.</title>
        <authorList>
            <person name="Hosoyama A."/>
            <person name="Uohara A."/>
            <person name="Ohji S."/>
            <person name="Ichikawa N."/>
        </authorList>
    </citation>
    <scope>NUCLEOTIDE SEQUENCE [LARGE SCALE GENOMIC DNA]</scope>
    <source>
        <strain evidence="2 3">NBRC 106333</strain>
    </source>
</reference>
<dbReference type="InterPro" id="IPR000600">
    <property type="entry name" value="ROK"/>
</dbReference>
<evidence type="ECO:0000313" key="2">
    <source>
        <dbReference type="EMBL" id="GEM48334.1"/>
    </source>
</evidence>
<dbReference type="PANTHER" id="PTHR18964">
    <property type="entry name" value="ROK (REPRESSOR, ORF, KINASE) FAMILY"/>
    <property type="match status" value="1"/>
</dbReference>
<dbReference type="Gene3D" id="1.10.10.10">
    <property type="entry name" value="Winged helix-like DNA-binding domain superfamily/Winged helix DNA-binding domain"/>
    <property type="match status" value="1"/>
</dbReference>
<dbReference type="Pfam" id="PF13412">
    <property type="entry name" value="HTH_24"/>
    <property type="match status" value="1"/>
</dbReference>
<keyword evidence="3" id="KW-1185">Reference proteome</keyword>
<dbReference type="EMBL" id="BJXB01000020">
    <property type="protein sequence ID" value="GEM48334.1"/>
    <property type="molecule type" value="Genomic_DNA"/>
</dbReference>
<organism evidence="2 3">
    <name type="scientific">Deinococcus cellulosilyticus (strain DSM 18568 / NBRC 106333 / KACC 11606 / 5516J-15)</name>
    <dbReference type="NCBI Taxonomy" id="1223518"/>
    <lineage>
        <taxon>Bacteria</taxon>
        <taxon>Thermotogati</taxon>
        <taxon>Deinococcota</taxon>
        <taxon>Deinococci</taxon>
        <taxon>Deinococcales</taxon>
        <taxon>Deinococcaceae</taxon>
        <taxon>Deinococcus</taxon>
    </lineage>
</organism>
<dbReference type="Proteomes" id="UP000321306">
    <property type="component" value="Unassembled WGS sequence"/>
</dbReference>
<accession>A0A511N663</accession>